<dbReference type="EMBL" id="CP182909">
    <property type="protein sequence ID" value="XPM64980.1"/>
    <property type="molecule type" value="Genomic_DNA"/>
</dbReference>
<gene>
    <name evidence="1" type="ORF">BH720_003635</name>
</gene>
<sequence>MVLSYSSFLLDGEEEGGEEGSWELGVRGWGRRGWGDGGNEGNWELGVRSWGRRELGVVLDTDSAHRYVEASYSTFDLASTNFPT</sequence>
<dbReference type="Proteomes" id="UP000095472">
    <property type="component" value="Chromosome"/>
</dbReference>
<proteinExistence type="predicted"/>
<keyword evidence="2" id="KW-1185">Reference proteome</keyword>
<name>A0ACD5GWH8_9CYAN</name>
<evidence type="ECO:0000313" key="2">
    <source>
        <dbReference type="Proteomes" id="UP000095472"/>
    </source>
</evidence>
<protein>
    <submittedName>
        <fullName evidence="1">Uncharacterized protein</fullName>
    </submittedName>
</protein>
<organism evidence="1 2">
    <name type="scientific">Desertifilum tharense IPPAS B-1220</name>
    <dbReference type="NCBI Taxonomy" id="1781255"/>
    <lineage>
        <taxon>Bacteria</taxon>
        <taxon>Bacillati</taxon>
        <taxon>Cyanobacteriota</taxon>
        <taxon>Cyanophyceae</taxon>
        <taxon>Desertifilales</taxon>
        <taxon>Desertifilaceae</taxon>
        <taxon>Desertifilum</taxon>
    </lineage>
</organism>
<accession>A0ACD5GWH8</accession>
<reference evidence="1 2" key="1">
    <citation type="journal article" date="2016" name="Genome Announc.">
        <title>Draft Genome Sequence of the Thermotolerant Cyanobacterium Desertifilum sp. IPPAS B-1220.</title>
        <authorList>
            <person name="Mironov K.S."/>
            <person name="Sinetova M.A."/>
            <person name="Bolatkhan K."/>
            <person name="Zayadan B.K."/>
            <person name="Ustinova V.V."/>
            <person name="Kupriyanova E.V."/>
            <person name="Skrypnik A.N."/>
            <person name="Gogoleva N.E."/>
            <person name="Gogolev Y.V."/>
            <person name="Los D.A."/>
        </authorList>
    </citation>
    <scope>NUCLEOTIDE SEQUENCE [LARGE SCALE GENOMIC DNA]</scope>
    <source>
        <strain evidence="1 2">IPPAS B-1220</strain>
    </source>
</reference>
<evidence type="ECO:0000313" key="1">
    <source>
        <dbReference type="EMBL" id="XPM64980.1"/>
    </source>
</evidence>